<keyword evidence="5" id="KW-1185">Reference proteome</keyword>
<feature type="domain" description="HECT" evidence="3">
    <location>
        <begin position="301"/>
        <end position="555"/>
    </location>
</feature>
<dbReference type="EnsemblMetazoa" id="G24063.1">
    <property type="protein sequence ID" value="G24063.1:cds"/>
    <property type="gene ID" value="G24063"/>
</dbReference>
<feature type="region of interest" description="Disordered" evidence="2">
    <location>
        <begin position="119"/>
        <end position="143"/>
    </location>
</feature>
<feature type="compositionally biased region" description="Acidic residues" evidence="2">
    <location>
        <begin position="133"/>
        <end position="143"/>
    </location>
</feature>
<name>A0A8W8KPQ8_MAGGI</name>
<organism evidence="4 5">
    <name type="scientific">Magallana gigas</name>
    <name type="common">Pacific oyster</name>
    <name type="synonym">Crassostrea gigas</name>
    <dbReference type="NCBI Taxonomy" id="29159"/>
    <lineage>
        <taxon>Eukaryota</taxon>
        <taxon>Metazoa</taxon>
        <taxon>Spiralia</taxon>
        <taxon>Lophotrochozoa</taxon>
        <taxon>Mollusca</taxon>
        <taxon>Bivalvia</taxon>
        <taxon>Autobranchia</taxon>
        <taxon>Pteriomorphia</taxon>
        <taxon>Ostreida</taxon>
        <taxon>Ostreoidea</taxon>
        <taxon>Ostreidae</taxon>
        <taxon>Magallana</taxon>
    </lineage>
</organism>
<dbReference type="SUPFAM" id="SSF56204">
    <property type="entry name" value="Hect, E3 ligase catalytic domain"/>
    <property type="match status" value="1"/>
</dbReference>
<keyword evidence="1" id="KW-0833">Ubl conjugation pathway</keyword>
<evidence type="ECO:0000256" key="2">
    <source>
        <dbReference type="SAM" id="MobiDB-lite"/>
    </source>
</evidence>
<evidence type="ECO:0000259" key="3">
    <source>
        <dbReference type="Pfam" id="PF00632"/>
    </source>
</evidence>
<reference evidence="4" key="1">
    <citation type="submission" date="2022-08" db="UniProtKB">
        <authorList>
            <consortium name="EnsemblMetazoa"/>
        </authorList>
    </citation>
    <scope>IDENTIFICATION</scope>
    <source>
        <strain evidence="4">05x7-T-G4-1.051#20</strain>
    </source>
</reference>
<dbReference type="AlphaFoldDB" id="A0A8W8KPQ8"/>
<dbReference type="InterPro" id="IPR035983">
    <property type="entry name" value="Hect_E3_ubiquitin_ligase"/>
</dbReference>
<evidence type="ECO:0000313" key="4">
    <source>
        <dbReference type="EnsemblMetazoa" id="G24063.1:cds"/>
    </source>
</evidence>
<dbReference type="GO" id="GO:0004842">
    <property type="term" value="F:ubiquitin-protein transferase activity"/>
    <property type="evidence" value="ECO:0007669"/>
    <property type="project" value="InterPro"/>
</dbReference>
<evidence type="ECO:0000256" key="1">
    <source>
        <dbReference type="ARBA" id="ARBA00022786"/>
    </source>
</evidence>
<accession>A0A8W8KPQ8</accession>
<dbReference type="Gene3D" id="3.90.1750.10">
    <property type="entry name" value="Hect, E3 ligase catalytic domains"/>
    <property type="match status" value="1"/>
</dbReference>
<sequence length="563" mass="64293">MADCSHGSETESDDHRKVTDFMCKRGYTEEAIKKIDVSAVQNMDDSELSRYIPAFGDRVNLRSLSKPDTGRKAALFDKLRNFAQTEFEDKISIAEMYDTVKMGMLCFHLCTKTKNGACSENKEDELTKKSSEDLETESDNELPEIEETISDVESIRDPVLPDSDVTPTKRSKLSLTLTCPVPDNHEIGTSTVRTEEPLPVLMDSFNEAFFNTDVEITIEEVMPRSPSPPPEEKLTTIVHRVKVLEELIEMFKSPQIIKKSIQFSFINEAGADQSGVSRDVYTSFWADFFSRVAEGEDFRVPALNPQWQVEEWKSVGKILVKGLLDHNIFPLNFAPAYVTALLFGEHSISEKTLLDSFLLYLSKSERDLAKVAIERKLSADENEDFLDMLDRLGSKTIPTFENMQEELLKMAHKELIQKPKYALEKMAEVCRNEIIVQIPSEVDLLEMYESKRPSVRKVLKMISSNPQTPAENQCLQYFKQYIKAQESQKSIQRLLRFLTGTDILCVEKIEVTFTKLIGIERRPIAHTGGPTLELPCTYMSYIEFRYELDNILQSDHCMEMNIA</sequence>
<dbReference type="InterPro" id="IPR000569">
    <property type="entry name" value="HECT_dom"/>
</dbReference>
<evidence type="ECO:0000313" key="5">
    <source>
        <dbReference type="Proteomes" id="UP000005408"/>
    </source>
</evidence>
<dbReference type="Proteomes" id="UP000005408">
    <property type="component" value="Unassembled WGS sequence"/>
</dbReference>
<feature type="compositionally biased region" description="Basic and acidic residues" evidence="2">
    <location>
        <begin position="120"/>
        <end position="132"/>
    </location>
</feature>
<protein>
    <recommendedName>
        <fullName evidence="3">HECT domain-containing protein</fullName>
    </recommendedName>
</protein>
<dbReference type="Pfam" id="PF00632">
    <property type="entry name" value="HECT"/>
    <property type="match status" value="1"/>
</dbReference>
<proteinExistence type="predicted"/>